<dbReference type="EMBL" id="JBDJPC010000006">
    <property type="protein sequence ID" value="KAL1498350.1"/>
    <property type="molecule type" value="Genomic_DNA"/>
</dbReference>
<evidence type="ECO:0000313" key="2">
    <source>
        <dbReference type="Proteomes" id="UP001566132"/>
    </source>
</evidence>
<proteinExistence type="predicted"/>
<accession>A0ABD1EPC1</accession>
<comment type="caution">
    <text evidence="1">The sequence shown here is derived from an EMBL/GenBank/DDBJ whole genome shotgun (WGS) entry which is preliminary data.</text>
</comment>
<keyword evidence="2" id="KW-1185">Reference proteome</keyword>
<protein>
    <submittedName>
        <fullName evidence="1">Uncharacterized protein</fullName>
    </submittedName>
</protein>
<dbReference type="Proteomes" id="UP001566132">
    <property type="component" value="Unassembled WGS sequence"/>
</dbReference>
<gene>
    <name evidence="1" type="ORF">ABEB36_009163</name>
</gene>
<reference evidence="1 2" key="1">
    <citation type="submission" date="2024-05" db="EMBL/GenBank/DDBJ databases">
        <title>Genetic variation in Jamaican populations of the coffee berry borer (Hypothenemus hampei).</title>
        <authorList>
            <person name="Errbii M."/>
            <person name="Myrie A."/>
        </authorList>
    </citation>
    <scope>NUCLEOTIDE SEQUENCE [LARGE SCALE GENOMIC DNA]</scope>
    <source>
        <strain evidence="1">JA-Hopewell-2020-01-JO</strain>
        <tissue evidence="1">Whole body</tissue>
    </source>
</reference>
<evidence type="ECO:0000313" key="1">
    <source>
        <dbReference type="EMBL" id="KAL1498350.1"/>
    </source>
</evidence>
<dbReference type="AlphaFoldDB" id="A0ABD1EPC1"/>
<sequence length="99" mass="11567">MLMISNNPSCVLDIGARRGDARTFEAEGEASGSIEESRRPNFAQSRTRWRFGCLRFFREFSGSIEPPRQQPDKRVCHIKVASNGLSQYVKWYWILHWFV</sequence>
<name>A0ABD1EPC1_HYPHA</name>
<organism evidence="1 2">
    <name type="scientific">Hypothenemus hampei</name>
    <name type="common">Coffee berry borer</name>
    <dbReference type="NCBI Taxonomy" id="57062"/>
    <lineage>
        <taxon>Eukaryota</taxon>
        <taxon>Metazoa</taxon>
        <taxon>Ecdysozoa</taxon>
        <taxon>Arthropoda</taxon>
        <taxon>Hexapoda</taxon>
        <taxon>Insecta</taxon>
        <taxon>Pterygota</taxon>
        <taxon>Neoptera</taxon>
        <taxon>Endopterygota</taxon>
        <taxon>Coleoptera</taxon>
        <taxon>Polyphaga</taxon>
        <taxon>Cucujiformia</taxon>
        <taxon>Curculionidae</taxon>
        <taxon>Scolytinae</taxon>
        <taxon>Hypothenemus</taxon>
    </lineage>
</organism>